<protein>
    <submittedName>
        <fullName evidence="3">P-loop containing nucleoside triphosphate hydrolase protein</fullName>
    </submittedName>
</protein>
<evidence type="ECO:0000313" key="3">
    <source>
        <dbReference type="EMBL" id="KAL2824406.1"/>
    </source>
</evidence>
<dbReference type="GO" id="GO:0016787">
    <property type="term" value="F:hydrolase activity"/>
    <property type="evidence" value="ECO:0007669"/>
    <property type="project" value="UniProtKB-KW"/>
</dbReference>
<dbReference type="PANTHER" id="PTHR46082">
    <property type="entry name" value="ATP/GTP-BINDING PROTEIN-RELATED"/>
    <property type="match status" value="1"/>
</dbReference>
<dbReference type="InterPro" id="IPR056681">
    <property type="entry name" value="DUF7779"/>
</dbReference>
<reference evidence="3 4" key="1">
    <citation type="submission" date="2024-07" db="EMBL/GenBank/DDBJ databases">
        <title>Section-level genome sequencing and comparative genomics of Aspergillus sections Usti and Cavernicolus.</title>
        <authorList>
            <consortium name="Lawrence Berkeley National Laboratory"/>
            <person name="Nybo J.L."/>
            <person name="Vesth T.C."/>
            <person name="Theobald S."/>
            <person name="Frisvad J.C."/>
            <person name="Larsen T.O."/>
            <person name="Kjaerboelling I."/>
            <person name="Rothschild-Mancinelli K."/>
            <person name="Lyhne E.K."/>
            <person name="Kogle M.E."/>
            <person name="Barry K."/>
            <person name="Clum A."/>
            <person name="Na H."/>
            <person name="Ledsgaard L."/>
            <person name="Lin J."/>
            <person name="Lipzen A."/>
            <person name="Kuo A."/>
            <person name="Riley R."/>
            <person name="Mondo S."/>
            <person name="LaButti K."/>
            <person name="Haridas S."/>
            <person name="Pangalinan J."/>
            <person name="Salamov A.A."/>
            <person name="Simmons B.A."/>
            <person name="Magnuson J.K."/>
            <person name="Chen J."/>
            <person name="Drula E."/>
            <person name="Henrissat B."/>
            <person name="Wiebenga A."/>
            <person name="Lubbers R.J."/>
            <person name="Gomes A.C."/>
            <person name="Makela M.R."/>
            <person name="Stajich J."/>
            <person name="Grigoriev I.V."/>
            <person name="Mortensen U.H."/>
            <person name="De vries R.P."/>
            <person name="Baker S.E."/>
            <person name="Andersen M.R."/>
        </authorList>
    </citation>
    <scope>NUCLEOTIDE SEQUENCE [LARGE SCALE GENOMIC DNA]</scope>
    <source>
        <strain evidence="3 4">CBS 600.67</strain>
    </source>
</reference>
<dbReference type="Proteomes" id="UP001610335">
    <property type="component" value="Unassembled WGS sequence"/>
</dbReference>
<evidence type="ECO:0000259" key="2">
    <source>
        <dbReference type="Pfam" id="PF25000"/>
    </source>
</evidence>
<dbReference type="InterPro" id="IPR002182">
    <property type="entry name" value="NB-ARC"/>
</dbReference>
<comment type="caution">
    <text evidence="3">The sequence shown here is derived from an EMBL/GenBank/DDBJ whole genome shotgun (WGS) entry which is preliminary data.</text>
</comment>
<organism evidence="3 4">
    <name type="scientific">Aspergillus cavernicola</name>
    <dbReference type="NCBI Taxonomy" id="176166"/>
    <lineage>
        <taxon>Eukaryota</taxon>
        <taxon>Fungi</taxon>
        <taxon>Dikarya</taxon>
        <taxon>Ascomycota</taxon>
        <taxon>Pezizomycotina</taxon>
        <taxon>Eurotiomycetes</taxon>
        <taxon>Eurotiomycetidae</taxon>
        <taxon>Eurotiales</taxon>
        <taxon>Aspergillaceae</taxon>
        <taxon>Aspergillus</taxon>
        <taxon>Aspergillus subgen. Nidulantes</taxon>
    </lineage>
</organism>
<proteinExistence type="predicted"/>
<dbReference type="EMBL" id="JBFXLS010000044">
    <property type="protein sequence ID" value="KAL2824406.1"/>
    <property type="molecule type" value="Genomic_DNA"/>
</dbReference>
<dbReference type="PANTHER" id="PTHR46082:SF6">
    <property type="entry name" value="AAA+ ATPASE DOMAIN-CONTAINING PROTEIN-RELATED"/>
    <property type="match status" value="1"/>
</dbReference>
<evidence type="ECO:0000259" key="1">
    <source>
        <dbReference type="Pfam" id="PF00931"/>
    </source>
</evidence>
<dbReference type="Pfam" id="PF00931">
    <property type="entry name" value="NB-ARC"/>
    <property type="match status" value="1"/>
</dbReference>
<keyword evidence="3" id="KW-0378">Hydrolase</keyword>
<evidence type="ECO:0000313" key="4">
    <source>
        <dbReference type="Proteomes" id="UP001610335"/>
    </source>
</evidence>
<name>A0ABR4I9H6_9EURO</name>
<dbReference type="Pfam" id="PF25000">
    <property type="entry name" value="DUF7779"/>
    <property type="match status" value="1"/>
</dbReference>
<keyword evidence="4" id="KW-1185">Reference proteome</keyword>
<dbReference type="PRINTS" id="PR00364">
    <property type="entry name" value="DISEASERSIST"/>
</dbReference>
<dbReference type="InterPro" id="IPR053137">
    <property type="entry name" value="NLR-like"/>
</dbReference>
<feature type="domain" description="NB-ARC" evidence="1">
    <location>
        <begin position="21"/>
        <end position="200"/>
    </location>
</feature>
<dbReference type="SUPFAM" id="SSF52540">
    <property type="entry name" value="P-loop containing nucleoside triphosphate hydrolases"/>
    <property type="match status" value="1"/>
</dbReference>
<gene>
    <name evidence="3" type="ORF">BDW59DRAFT_86837</name>
</gene>
<feature type="domain" description="DUF7779" evidence="2">
    <location>
        <begin position="289"/>
        <end position="377"/>
    </location>
</feature>
<sequence length="428" mass="48127">MYHVPLDLTNIPAIKQFIGREGDLDHLRGSLFPMTSSDQKIVVLHGLAGIGKTQLAIHFAISCKDAFSAVFWLNAATRETLCQSLAMLLPRLGHNENEPTAKQDLEQQARSVLKWLSKEGNSKWLLIYDNADQCSAAPTEQIFATSYNIAEFIPPANQGSIIITTRDMKLSKSVRLSQLYSVQRLPTEQAVQLLMSYGVPALRAGHQSTTRLVDKGPLTLADRLDGLPLALAVAGAYIQETGTPPGKYLEMYSDSRSWADLFENTEANCQYPNGDLIRTFRLSYSEVKRKSYPAAQLLLLLSCFDNRDVWYDLICNGINKVSRPTWLAEITTSEARFRRTIGELRNFCLVERTPPDNDSFSMHPVVQDWCRHQIKLEEEKVADQQGENELLTTTALRAILKAFRLRPTVRDGNYISAFSHIQSESSEQ</sequence>
<dbReference type="InterPro" id="IPR027417">
    <property type="entry name" value="P-loop_NTPase"/>
</dbReference>
<dbReference type="Gene3D" id="3.40.50.300">
    <property type="entry name" value="P-loop containing nucleotide triphosphate hydrolases"/>
    <property type="match status" value="1"/>
</dbReference>
<accession>A0ABR4I9H6</accession>